<accession>A0A7V5RNA9</accession>
<comment type="caution">
    <text evidence="3">The sequence shown here is derived from an EMBL/GenBank/DDBJ whole genome shotgun (WGS) entry which is preliminary data.</text>
</comment>
<gene>
    <name evidence="3" type="ORF">ENJ15_01790</name>
</gene>
<keyword evidence="1" id="KW-0472">Membrane</keyword>
<dbReference type="PANTHER" id="PTHR40763">
    <property type="entry name" value="MEMBRANE PROTEIN-RELATED"/>
    <property type="match status" value="1"/>
</dbReference>
<protein>
    <recommendedName>
        <fullName evidence="2">LiaF transmembrane domain-containing protein</fullName>
    </recommendedName>
</protein>
<dbReference type="PANTHER" id="PTHR40763:SF5">
    <property type="entry name" value="MEMBRANE PROTEIN"/>
    <property type="match status" value="1"/>
</dbReference>
<dbReference type="InterPro" id="IPR054331">
    <property type="entry name" value="LiaF_TM"/>
</dbReference>
<dbReference type="AlphaFoldDB" id="A0A7V5RNA9"/>
<organism evidence="3">
    <name type="scientific">Caldithrix abyssi</name>
    <dbReference type="NCBI Taxonomy" id="187145"/>
    <lineage>
        <taxon>Bacteria</taxon>
        <taxon>Pseudomonadati</taxon>
        <taxon>Calditrichota</taxon>
        <taxon>Calditrichia</taxon>
        <taxon>Calditrichales</taxon>
        <taxon>Calditrichaceae</taxon>
        <taxon>Caldithrix</taxon>
    </lineage>
</organism>
<feature type="transmembrane region" description="Helical" evidence="1">
    <location>
        <begin position="78"/>
        <end position="94"/>
    </location>
</feature>
<name>A0A7V5RNA9_CALAY</name>
<reference evidence="3" key="1">
    <citation type="journal article" date="2020" name="mSystems">
        <title>Genome- and Community-Level Interaction Insights into Carbon Utilization and Element Cycling Functions of Hydrothermarchaeota in Hydrothermal Sediment.</title>
        <authorList>
            <person name="Zhou Z."/>
            <person name="Liu Y."/>
            <person name="Xu W."/>
            <person name="Pan J."/>
            <person name="Luo Z.H."/>
            <person name="Li M."/>
        </authorList>
    </citation>
    <scope>NUCLEOTIDE SEQUENCE [LARGE SCALE GENOMIC DNA]</scope>
    <source>
        <strain evidence="3">HyVt-460</strain>
    </source>
</reference>
<dbReference type="EMBL" id="DRLI01000067">
    <property type="protein sequence ID" value="HHM01716.1"/>
    <property type="molecule type" value="Genomic_DNA"/>
</dbReference>
<feature type="transmembrane region" description="Helical" evidence="1">
    <location>
        <begin position="106"/>
        <end position="124"/>
    </location>
</feature>
<evidence type="ECO:0000256" key="1">
    <source>
        <dbReference type="SAM" id="Phobius"/>
    </source>
</evidence>
<proteinExistence type="predicted"/>
<keyword evidence="1" id="KW-1133">Transmembrane helix</keyword>
<evidence type="ECO:0000313" key="3">
    <source>
        <dbReference type="EMBL" id="HHM01716.1"/>
    </source>
</evidence>
<dbReference type="Proteomes" id="UP000885771">
    <property type="component" value="Unassembled WGS sequence"/>
</dbReference>
<dbReference type="Pfam" id="PF22570">
    <property type="entry name" value="LiaF-TM"/>
    <property type="match status" value="1"/>
</dbReference>
<sequence>MLIDIEGAVCLFTDDFGMFTDKCVTKVRLRVYLLGNREKESSMFKNVDIKVYIGVAVIFAGVIMFLDNIGLDLGVDLFDFWPLILIFIGLNYLTNGKQGARSTNGWLFIAFGVLFLLRSFDIIWFSIGQLWPLVLIAIGFSILRNHAQSATPEGSDSADFINLLFILGGGEHKYTSKSLRGGRITAVMGGGTIDLRHADTREEVLEIEVFAMWGGIEIIVPFHWQVNIKGAPLLGAMENNTNPPEAIEGLEVSAPPRSLVITGSAIMGGVEVKN</sequence>
<keyword evidence="1" id="KW-0812">Transmembrane</keyword>
<evidence type="ECO:0000259" key="2">
    <source>
        <dbReference type="Pfam" id="PF22570"/>
    </source>
</evidence>
<feature type="transmembrane region" description="Helical" evidence="1">
    <location>
        <begin position="49"/>
        <end position="66"/>
    </location>
</feature>
<feature type="domain" description="LiaF transmembrane" evidence="2">
    <location>
        <begin position="53"/>
        <end position="147"/>
    </location>
</feature>